<proteinExistence type="predicted"/>
<accession>A0ABU5JMV0</accession>
<evidence type="ECO:0000313" key="2">
    <source>
        <dbReference type="EMBL" id="MDZ5493948.1"/>
    </source>
</evidence>
<dbReference type="RefSeq" id="WP_322443466.1">
    <property type="nucleotide sequence ID" value="NZ_JAXOTQ010000057.1"/>
</dbReference>
<feature type="domain" description="ATP-grasp" evidence="1">
    <location>
        <begin position="130"/>
        <end position="278"/>
    </location>
</feature>
<keyword evidence="3" id="KW-1185">Reference proteome</keyword>
<evidence type="ECO:0000259" key="1">
    <source>
        <dbReference type="Pfam" id="PF14243"/>
    </source>
</evidence>
<name>A0ABU5JMV0_9ACTN</name>
<protein>
    <submittedName>
        <fullName evidence="2">ATP-grasp domain-containing protein</fullName>
    </submittedName>
</protein>
<sequence length="302" mass="33391">MILLVPADPLRLRHPDEHFVPEVEAARAAGLQVAVIDHDTLTRGGDVRQAVAAVTGSGLAVYRGWMLSSERYAAFAEALAWRGVTLRTSPEQYRRAHELPGWYAALAAVTPSSVWTTGSDQADFHRARTELGAGPAVLRDYTKSMKHYWHEAAFIPDLDDGVTAWKVASRFLELREDDFVGGFVLRRFERFASAEVRTWWVDGKCVLVGPHPDTPNDAPRVQVDLAPVAPLIAGLGLPFVTVDLALRADEVWRVMELGDGQVSDRPASIEPQAIIAALLAERPERHRSQRVRPTARQLARQG</sequence>
<gene>
    <name evidence="2" type="ORF">U2F25_31585</name>
</gene>
<comment type="caution">
    <text evidence="2">The sequence shown here is derived from an EMBL/GenBank/DDBJ whole genome shotgun (WGS) entry which is preliminary data.</text>
</comment>
<evidence type="ECO:0000313" key="3">
    <source>
        <dbReference type="Proteomes" id="UP001290101"/>
    </source>
</evidence>
<dbReference type="InterPro" id="IPR025643">
    <property type="entry name" value="R2K_3"/>
</dbReference>
<dbReference type="Pfam" id="PF14243">
    <property type="entry name" value="R2K_3"/>
    <property type="match status" value="1"/>
</dbReference>
<reference evidence="2 3" key="1">
    <citation type="submission" date="2023-12" db="EMBL/GenBank/DDBJ databases">
        <title>Micromonospora sp. nov., isolated from Atacama Desert.</title>
        <authorList>
            <person name="Carro L."/>
            <person name="Golinska P."/>
            <person name="Klenk H.-P."/>
            <person name="Goodfellow M."/>
        </authorList>
    </citation>
    <scope>NUCLEOTIDE SEQUENCE [LARGE SCALE GENOMIC DNA]</scope>
    <source>
        <strain evidence="2 3">4G53</strain>
    </source>
</reference>
<organism evidence="2 3">
    <name type="scientific">Micromonospora sicca</name>
    <dbReference type="NCBI Taxonomy" id="2202420"/>
    <lineage>
        <taxon>Bacteria</taxon>
        <taxon>Bacillati</taxon>
        <taxon>Actinomycetota</taxon>
        <taxon>Actinomycetes</taxon>
        <taxon>Micromonosporales</taxon>
        <taxon>Micromonosporaceae</taxon>
        <taxon>Micromonospora</taxon>
    </lineage>
</organism>
<dbReference type="Proteomes" id="UP001290101">
    <property type="component" value="Unassembled WGS sequence"/>
</dbReference>
<dbReference type="EMBL" id="JAXOTQ010000057">
    <property type="protein sequence ID" value="MDZ5493948.1"/>
    <property type="molecule type" value="Genomic_DNA"/>
</dbReference>